<keyword evidence="1" id="KW-0863">Zinc-finger</keyword>
<name>A0A843VMD2_COLES</name>
<dbReference type="SMART" id="SM00343">
    <property type="entry name" value="ZnF_C2HC"/>
    <property type="match status" value="1"/>
</dbReference>
<evidence type="ECO:0000259" key="4">
    <source>
        <dbReference type="PROSITE" id="PS50158"/>
    </source>
</evidence>
<evidence type="ECO:0000256" key="3">
    <source>
        <dbReference type="SAM" id="MobiDB-lite"/>
    </source>
</evidence>
<dbReference type="Proteomes" id="UP000652761">
    <property type="component" value="Unassembled WGS sequence"/>
</dbReference>
<keyword evidence="2" id="KW-0175">Coiled coil</keyword>
<feature type="domain" description="CCHC-type" evidence="4">
    <location>
        <begin position="75"/>
        <end position="88"/>
    </location>
</feature>
<organism evidence="5 6">
    <name type="scientific">Colocasia esculenta</name>
    <name type="common">Wild taro</name>
    <name type="synonym">Arum esculentum</name>
    <dbReference type="NCBI Taxonomy" id="4460"/>
    <lineage>
        <taxon>Eukaryota</taxon>
        <taxon>Viridiplantae</taxon>
        <taxon>Streptophyta</taxon>
        <taxon>Embryophyta</taxon>
        <taxon>Tracheophyta</taxon>
        <taxon>Spermatophyta</taxon>
        <taxon>Magnoliopsida</taxon>
        <taxon>Liliopsida</taxon>
        <taxon>Araceae</taxon>
        <taxon>Aroideae</taxon>
        <taxon>Colocasieae</taxon>
        <taxon>Colocasia</taxon>
    </lineage>
</organism>
<accession>A0A843VMD2</accession>
<evidence type="ECO:0000313" key="6">
    <source>
        <dbReference type="Proteomes" id="UP000652761"/>
    </source>
</evidence>
<reference evidence="5" key="1">
    <citation type="submission" date="2017-07" db="EMBL/GenBank/DDBJ databases">
        <title>Taro Niue Genome Assembly and Annotation.</title>
        <authorList>
            <person name="Atibalentja N."/>
            <person name="Keating K."/>
            <person name="Fields C.J."/>
        </authorList>
    </citation>
    <scope>NUCLEOTIDE SEQUENCE</scope>
    <source>
        <strain evidence="5">Niue_2</strain>
        <tissue evidence="5">Leaf</tissue>
    </source>
</reference>
<evidence type="ECO:0000256" key="1">
    <source>
        <dbReference type="PROSITE-ProRule" id="PRU00047"/>
    </source>
</evidence>
<dbReference type="OrthoDB" id="848707at2759"/>
<dbReference type="AlphaFoldDB" id="A0A843VMD2"/>
<sequence>MKLTWKDFLKVHRKMKMTNALKVADSSSSEDSKEKSDDSDDEAMLSRKLQRILAKKKKFGSKRFFKKDKKKEPTCYKCNQPGHYKSKCLKLKKKNQAERSEKKKGKEKKFRRYKKKAMAAAWDNEEATSSDSSSSESEEEEKTNLALMAGLDKVNSETSFTSCSKSDSDNKAKTFLKNEAERLGQSLNETKRANELLCEDLKNKNSKIMEIESNLKELKDEEKLKEENDYLRATIEKISNCKTSLFLRLKGSRTGKKKYGVGYTPPLNEEDIVHPKIYPTPQFVKEKGIKNLKKVNQYVYRQKQKFNSTTHMKNTFDLCCISSKGLVTGFVKGTKVTVSEEILVELLDCPNSGHKLSEIVPLDKQKMGIIRSLGTVSKKGLLVNELSAEKRIIHSIITNIITPRAGTHSSITARDGSLLFWAIQRHRVNLPSVILEKMVASRNLQESLPYGPLLTLIFKIFSVHLSGEISVGVKVKIELSTLRRSHYHLESKAQNLWVKDFVPQCTHEIFPNEAQSLNKKKLEKKPLLKTNRNNSKKKSIKIFNKNKNLFSKSKFLPHLLSIIHLKRPSIKCSET</sequence>
<dbReference type="InterPro" id="IPR001878">
    <property type="entry name" value="Znf_CCHC"/>
</dbReference>
<keyword evidence="1" id="KW-0862">Zinc</keyword>
<dbReference type="Pfam" id="PF00098">
    <property type="entry name" value="zf-CCHC"/>
    <property type="match status" value="1"/>
</dbReference>
<dbReference type="InterPro" id="IPR036875">
    <property type="entry name" value="Znf_CCHC_sf"/>
</dbReference>
<feature type="compositionally biased region" description="Basic residues" evidence="3">
    <location>
        <begin position="102"/>
        <end position="117"/>
    </location>
</feature>
<dbReference type="PROSITE" id="PS50158">
    <property type="entry name" value="ZF_CCHC"/>
    <property type="match status" value="1"/>
</dbReference>
<keyword evidence="6" id="KW-1185">Reference proteome</keyword>
<gene>
    <name evidence="5" type="ORF">Taro_028177</name>
</gene>
<feature type="coiled-coil region" evidence="2">
    <location>
        <begin position="173"/>
        <end position="228"/>
    </location>
</feature>
<evidence type="ECO:0000313" key="5">
    <source>
        <dbReference type="EMBL" id="MQL95517.1"/>
    </source>
</evidence>
<comment type="caution">
    <text evidence="5">The sequence shown here is derived from an EMBL/GenBank/DDBJ whole genome shotgun (WGS) entry which is preliminary data.</text>
</comment>
<feature type="region of interest" description="Disordered" evidence="3">
    <location>
        <begin position="21"/>
        <end position="44"/>
    </location>
</feature>
<dbReference type="EMBL" id="NMUH01001800">
    <property type="protein sequence ID" value="MQL95517.1"/>
    <property type="molecule type" value="Genomic_DNA"/>
</dbReference>
<feature type="region of interest" description="Disordered" evidence="3">
    <location>
        <begin position="87"/>
        <end position="143"/>
    </location>
</feature>
<dbReference type="SUPFAM" id="SSF57756">
    <property type="entry name" value="Retrovirus zinc finger-like domains"/>
    <property type="match status" value="1"/>
</dbReference>
<feature type="non-terminal residue" evidence="5">
    <location>
        <position position="575"/>
    </location>
</feature>
<proteinExistence type="predicted"/>
<keyword evidence="1" id="KW-0479">Metal-binding</keyword>
<dbReference type="GO" id="GO:0008270">
    <property type="term" value="F:zinc ion binding"/>
    <property type="evidence" value="ECO:0007669"/>
    <property type="project" value="UniProtKB-KW"/>
</dbReference>
<dbReference type="GO" id="GO:0003676">
    <property type="term" value="F:nucleic acid binding"/>
    <property type="evidence" value="ECO:0007669"/>
    <property type="project" value="InterPro"/>
</dbReference>
<evidence type="ECO:0000256" key="2">
    <source>
        <dbReference type="SAM" id="Coils"/>
    </source>
</evidence>
<protein>
    <recommendedName>
        <fullName evidence="4">CCHC-type domain-containing protein</fullName>
    </recommendedName>
</protein>